<dbReference type="GO" id="GO:0032259">
    <property type="term" value="P:methylation"/>
    <property type="evidence" value="ECO:0007669"/>
    <property type="project" value="UniProtKB-KW"/>
</dbReference>
<keyword evidence="3" id="KW-0808">Transferase</keyword>
<reference evidence="3 4" key="1">
    <citation type="submission" date="2019-03" db="EMBL/GenBank/DDBJ databases">
        <title>Genomic Encyclopedia of Type Strains, Phase IV (KMG-IV): sequencing the most valuable type-strain genomes for metagenomic binning, comparative biology and taxonomic classification.</title>
        <authorList>
            <person name="Goeker M."/>
        </authorList>
    </citation>
    <scope>NUCLEOTIDE SEQUENCE [LARGE SCALE GENOMIC DNA]</scope>
    <source>
        <strain evidence="3 4">DSM 24455</strain>
    </source>
</reference>
<evidence type="ECO:0000256" key="1">
    <source>
        <dbReference type="SAM" id="MobiDB-lite"/>
    </source>
</evidence>
<sequence>MHKFDSINLDKLDNPERRRDMPPYETLERFGLKNIGGAVFLDIGCGIGYFTIPAAKILKGGTAIGIDVVDEMLEHAWERAYEIENVDFRKSKEYSFPVEDNSIDFALMSNVLHEVEDKVKYLLEVKRVLKAEGELYIIEWEKKETKGGPPFEHRLSKDELKEYCRKAGFSRLEEVEISDKHYGIKARF</sequence>
<dbReference type="InterPro" id="IPR029063">
    <property type="entry name" value="SAM-dependent_MTases_sf"/>
</dbReference>
<dbReference type="RefSeq" id="WP_133628335.1">
    <property type="nucleotide sequence ID" value="NZ_SOAZ01000012.1"/>
</dbReference>
<proteinExistence type="predicted"/>
<accession>A0A4V3ET13</accession>
<gene>
    <name evidence="3" type="ORF">EDD71_11270</name>
</gene>
<dbReference type="OrthoDB" id="9784101at2"/>
<evidence type="ECO:0000259" key="2">
    <source>
        <dbReference type="Pfam" id="PF13847"/>
    </source>
</evidence>
<dbReference type="Gene3D" id="3.40.50.150">
    <property type="entry name" value="Vaccinia Virus protein VP39"/>
    <property type="match status" value="1"/>
</dbReference>
<dbReference type="CDD" id="cd02440">
    <property type="entry name" value="AdoMet_MTases"/>
    <property type="match status" value="1"/>
</dbReference>
<dbReference type="Proteomes" id="UP000295325">
    <property type="component" value="Unassembled WGS sequence"/>
</dbReference>
<dbReference type="GO" id="GO:0008757">
    <property type="term" value="F:S-adenosylmethionine-dependent methyltransferase activity"/>
    <property type="evidence" value="ECO:0007669"/>
    <property type="project" value="InterPro"/>
</dbReference>
<keyword evidence="4" id="KW-1185">Reference proteome</keyword>
<dbReference type="Pfam" id="PF13847">
    <property type="entry name" value="Methyltransf_31"/>
    <property type="match status" value="1"/>
</dbReference>
<evidence type="ECO:0000313" key="4">
    <source>
        <dbReference type="Proteomes" id="UP000295325"/>
    </source>
</evidence>
<name>A0A4V3ET13_9CLOT</name>
<dbReference type="PANTHER" id="PTHR43861">
    <property type="entry name" value="TRANS-ACONITATE 2-METHYLTRANSFERASE-RELATED"/>
    <property type="match status" value="1"/>
</dbReference>
<comment type="caution">
    <text evidence="3">The sequence shown here is derived from an EMBL/GenBank/DDBJ whole genome shotgun (WGS) entry which is preliminary data.</text>
</comment>
<dbReference type="InterPro" id="IPR025714">
    <property type="entry name" value="Methyltranfer_dom"/>
</dbReference>
<feature type="domain" description="Methyltransferase" evidence="2">
    <location>
        <begin position="37"/>
        <end position="144"/>
    </location>
</feature>
<dbReference type="AlphaFoldDB" id="A0A4V3ET13"/>
<dbReference type="SUPFAM" id="SSF53335">
    <property type="entry name" value="S-adenosyl-L-methionine-dependent methyltransferases"/>
    <property type="match status" value="1"/>
</dbReference>
<dbReference type="PANTHER" id="PTHR43861:SF1">
    <property type="entry name" value="TRANS-ACONITATE 2-METHYLTRANSFERASE"/>
    <property type="match status" value="1"/>
</dbReference>
<protein>
    <submittedName>
        <fullName evidence="3">Methyltransferase family protein</fullName>
    </submittedName>
</protein>
<dbReference type="EMBL" id="SOAZ01000012">
    <property type="protein sequence ID" value="TDT57288.1"/>
    <property type="molecule type" value="Genomic_DNA"/>
</dbReference>
<keyword evidence="3" id="KW-0489">Methyltransferase</keyword>
<organism evidence="3 4">
    <name type="scientific">Fonticella tunisiensis</name>
    <dbReference type="NCBI Taxonomy" id="1096341"/>
    <lineage>
        <taxon>Bacteria</taxon>
        <taxon>Bacillati</taxon>
        <taxon>Bacillota</taxon>
        <taxon>Clostridia</taxon>
        <taxon>Eubacteriales</taxon>
        <taxon>Clostridiaceae</taxon>
        <taxon>Fonticella</taxon>
    </lineage>
</organism>
<evidence type="ECO:0000313" key="3">
    <source>
        <dbReference type="EMBL" id="TDT57288.1"/>
    </source>
</evidence>
<feature type="region of interest" description="Disordered" evidence="1">
    <location>
        <begin position="1"/>
        <end position="20"/>
    </location>
</feature>